<dbReference type="CDD" id="cd01949">
    <property type="entry name" value="GGDEF"/>
    <property type="match status" value="1"/>
</dbReference>
<dbReference type="PANTHER" id="PTHR44757">
    <property type="entry name" value="DIGUANYLATE CYCLASE DGCP"/>
    <property type="match status" value="1"/>
</dbReference>
<dbReference type="Proteomes" id="UP001222275">
    <property type="component" value="Chromosome"/>
</dbReference>
<comment type="subcellular location">
    <subcellularLocation>
        <location evidence="1">Membrane</location>
    </subcellularLocation>
</comment>
<sequence length="934" mass="106974">MISPATQALFQQSKFPLITIVLIGVIWLTVILIHEANNQYHQANAIVQQKTLAMIQQQQVDHKRSETLLNALSEYYTSQAVKSHADFSEFANGLLKNSPTDNTIGLAELVSRDKKQQVEEYQRNLGFESFSIANSALFSQQKQNVRHPFLAITSITPLDPKHSIYLSEDLFSIPQIVTKFMNSVQNNQVQTLLLTENKNGKIQKLVFKPIFLNSPNLLTHEQRLKQVRGIVFILQPLETTLLKQTNSFFGQASTKIKLNAPKNFDIEPIQIIQESTLEDSWFDQWLSSKITSKLPKSEVFDYARIEFIRSWNFHDLNQSTMMKTLFIALAIYMFLTLVILLLIVYTKNLRHTQNRLSQLIETSQDAIIITDIKGYIIDWNPEAEQVFDYKKEEALGQCIVCLIFDNPKNLYPDNESAEQELFEIFTQSLNIQFMDTTPHKTEINLHNRTGDSITVEVATSFMKVKNKTEVSLFIKDITYQRKTEEAMTKMAYFDPLTQLENRTFFKTSIDKVIEHSPEKHIAFLFLDLDGFKQVNDTLGHSVGDELLKVIAKRIQNALRNNDSSNHICRFGGDEFVIMLDKMDETSASQVSSRLLNQIERTIKIGDDELQVSASIGIALYPEHGEDVDTLLRHADTAMYKSKELGKNTYSIYHDSMEEDLAERILIEKQLRNAIYNREFTLAYQPQINLKTGQVIGVEALIRWNNPILGFVSPNKFIPIAEETNLILDIGEWVTQTCIQQLKAWKNTRFDSLHIAMNVSSVQFENIQYLSFVNKLMENAGVDNHRLEIELTERTVMNNADENIARFNQIRAKGFGLSVDDFGTGYSSLSYLKKFPLSVLKIDKTFVDGIPQEEEDISIATAILNLAQSLNMNAVAEGVETLEQLEYLRSLGCNFAQGYYISRPVPIKELEEWLTHNNSNFYQNNSSESLEYNHA</sequence>
<dbReference type="InterPro" id="IPR029787">
    <property type="entry name" value="Nucleotide_cyclase"/>
</dbReference>
<dbReference type="PANTHER" id="PTHR44757:SF2">
    <property type="entry name" value="BIOFILM ARCHITECTURE MAINTENANCE PROTEIN MBAA"/>
    <property type="match status" value="1"/>
</dbReference>
<dbReference type="Gene3D" id="3.20.20.450">
    <property type="entry name" value="EAL domain"/>
    <property type="match status" value="1"/>
</dbReference>
<reference evidence="9 10" key="1">
    <citation type="submission" date="2022-06" db="EMBL/GenBank/DDBJ databases">
        <title>Thiomicrohabdus sp. nov, an obligately chemolithoautotrophic, sulfur-oxidizing bacterium isolated from beach of Guanyin Mountain. Amoy.</title>
        <authorList>
            <person name="Zhu H."/>
        </authorList>
    </citation>
    <scope>NUCLEOTIDE SEQUENCE [LARGE SCALE GENOMIC DNA]</scope>
    <source>
        <strain evidence="9 10">XGS-01</strain>
    </source>
</reference>
<dbReference type="InterPro" id="IPR001633">
    <property type="entry name" value="EAL_dom"/>
</dbReference>
<dbReference type="EMBL" id="CP102381">
    <property type="protein sequence ID" value="WEJ62370.1"/>
    <property type="molecule type" value="Genomic_DNA"/>
</dbReference>
<evidence type="ECO:0000256" key="3">
    <source>
        <dbReference type="ARBA" id="ARBA00022989"/>
    </source>
</evidence>
<evidence type="ECO:0000259" key="8">
    <source>
        <dbReference type="PROSITE" id="PS50887"/>
    </source>
</evidence>
<keyword evidence="4 5" id="KW-0472">Membrane</keyword>
<dbReference type="Pfam" id="PF13426">
    <property type="entry name" value="PAS_9"/>
    <property type="match status" value="1"/>
</dbReference>
<accession>A0ABY8CCI1</accession>
<dbReference type="SUPFAM" id="SSF55785">
    <property type="entry name" value="PYP-like sensor domain (PAS domain)"/>
    <property type="match status" value="1"/>
</dbReference>
<keyword evidence="2 5" id="KW-0812">Transmembrane</keyword>
<evidence type="ECO:0000256" key="2">
    <source>
        <dbReference type="ARBA" id="ARBA00022692"/>
    </source>
</evidence>
<evidence type="ECO:0000313" key="10">
    <source>
        <dbReference type="Proteomes" id="UP001222275"/>
    </source>
</evidence>
<evidence type="ECO:0000256" key="5">
    <source>
        <dbReference type="SAM" id="Phobius"/>
    </source>
</evidence>
<dbReference type="InterPro" id="IPR042240">
    <property type="entry name" value="CHASE_sf"/>
</dbReference>
<gene>
    <name evidence="9" type="ORF">NR989_10160</name>
</gene>
<keyword evidence="10" id="KW-1185">Reference proteome</keyword>
<evidence type="ECO:0000256" key="1">
    <source>
        <dbReference type="ARBA" id="ARBA00004370"/>
    </source>
</evidence>
<feature type="transmembrane region" description="Helical" evidence="5">
    <location>
        <begin position="15"/>
        <end position="33"/>
    </location>
</feature>
<dbReference type="PROSITE" id="PS50883">
    <property type="entry name" value="EAL"/>
    <property type="match status" value="1"/>
</dbReference>
<dbReference type="Pfam" id="PF03924">
    <property type="entry name" value="CHASE"/>
    <property type="match status" value="1"/>
</dbReference>
<dbReference type="SUPFAM" id="SSF141868">
    <property type="entry name" value="EAL domain-like"/>
    <property type="match status" value="1"/>
</dbReference>
<dbReference type="PROSITE" id="PS50112">
    <property type="entry name" value="PAS"/>
    <property type="match status" value="1"/>
</dbReference>
<dbReference type="RefSeq" id="WP_275594627.1">
    <property type="nucleotide sequence ID" value="NZ_CP102381.1"/>
</dbReference>
<feature type="domain" description="PAS" evidence="6">
    <location>
        <begin position="352"/>
        <end position="397"/>
    </location>
</feature>
<dbReference type="Pfam" id="PF00990">
    <property type="entry name" value="GGDEF"/>
    <property type="match status" value="1"/>
</dbReference>
<dbReference type="CDD" id="cd00130">
    <property type="entry name" value="PAS"/>
    <property type="match status" value="1"/>
</dbReference>
<evidence type="ECO:0000313" key="9">
    <source>
        <dbReference type="EMBL" id="WEJ62370.1"/>
    </source>
</evidence>
<feature type="transmembrane region" description="Helical" evidence="5">
    <location>
        <begin position="325"/>
        <end position="345"/>
    </location>
</feature>
<name>A0ABY8CCI1_9GAMM</name>
<evidence type="ECO:0000256" key="4">
    <source>
        <dbReference type="ARBA" id="ARBA00023136"/>
    </source>
</evidence>
<dbReference type="NCBIfam" id="TIGR00254">
    <property type="entry name" value="GGDEF"/>
    <property type="match status" value="1"/>
</dbReference>
<feature type="domain" description="EAL" evidence="7">
    <location>
        <begin position="663"/>
        <end position="917"/>
    </location>
</feature>
<organism evidence="9 10">
    <name type="scientific">Thiomicrorhabdus lithotrophica</name>
    <dbReference type="NCBI Taxonomy" id="2949997"/>
    <lineage>
        <taxon>Bacteria</taxon>
        <taxon>Pseudomonadati</taxon>
        <taxon>Pseudomonadota</taxon>
        <taxon>Gammaproteobacteria</taxon>
        <taxon>Thiotrichales</taxon>
        <taxon>Piscirickettsiaceae</taxon>
        <taxon>Thiomicrorhabdus</taxon>
    </lineage>
</organism>
<dbReference type="SMART" id="SM00091">
    <property type="entry name" value="PAS"/>
    <property type="match status" value="1"/>
</dbReference>
<dbReference type="CDD" id="cd01948">
    <property type="entry name" value="EAL"/>
    <property type="match status" value="1"/>
</dbReference>
<dbReference type="NCBIfam" id="TIGR00229">
    <property type="entry name" value="sensory_box"/>
    <property type="match status" value="1"/>
</dbReference>
<dbReference type="InterPro" id="IPR052155">
    <property type="entry name" value="Biofilm_reg_signaling"/>
</dbReference>
<proteinExistence type="predicted"/>
<keyword evidence="3 5" id="KW-1133">Transmembrane helix</keyword>
<dbReference type="SMART" id="SM00267">
    <property type="entry name" value="GGDEF"/>
    <property type="match status" value="1"/>
</dbReference>
<evidence type="ECO:0000259" key="7">
    <source>
        <dbReference type="PROSITE" id="PS50883"/>
    </source>
</evidence>
<feature type="domain" description="GGDEF" evidence="8">
    <location>
        <begin position="519"/>
        <end position="654"/>
    </location>
</feature>
<dbReference type="Gene3D" id="3.30.70.270">
    <property type="match status" value="1"/>
</dbReference>
<dbReference type="PROSITE" id="PS50887">
    <property type="entry name" value="GGDEF"/>
    <property type="match status" value="1"/>
</dbReference>
<protein>
    <submittedName>
        <fullName evidence="9">EAL domain-containing protein</fullName>
    </submittedName>
</protein>
<dbReference type="InterPro" id="IPR000014">
    <property type="entry name" value="PAS"/>
</dbReference>
<dbReference type="SUPFAM" id="SSF55073">
    <property type="entry name" value="Nucleotide cyclase"/>
    <property type="match status" value="1"/>
</dbReference>
<dbReference type="Gene3D" id="3.30.450.20">
    <property type="entry name" value="PAS domain"/>
    <property type="match status" value="1"/>
</dbReference>
<dbReference type="Gene3D" id="3.30.450.350">
    <property type="entry name" value="CHASE domain"/>
    <property type="match status" value="1"/>
</dbReference>
<dbReference type="InterPro" id="IPR043128">
    <property type="entry name" value="Rev_trsase/Diguanyl_cyclase"/>
</dbReference>
<dbReference type="InterPro" id="IPR035965">
    <property type="entry name" value="PAS-like_dom_sf"/>
</dbReference>
<dbReference type="SMART" id="SM00052">
    <property type="entry name" value="EAL"/>
    <property type="match status" value="1"/>
</dbReference>
<evidence type="ECO:0000259" key="6">
    <source>
        <dbReference type="PROSITE" id="PS50112"/>
    </source>
</evidence>
<dbReference type="InterPro" id="IPR000160">
    <property type="entry name" value="GGDEF_dom"/>
</dbReference>
<dbReference type="Pfam" id="PF00563">
    <property type="entry name" value="EAL"/>
    <property type="match status" value="1"/>
</dbReference>
<dbReference type="InterPro" id="IPR006189">
    <property type="entry name" value="CHASE_dom"/>
</dbReference>
<dbReference type="InterPro" id="IPR035919">
    <property type="entry name" value="EAL_sf"/>
</dbReference>